<dbReference type="Pfam" id="PF24883">
    <property type="entry name" value="NPHP3_N"/>
    <property type="match status" value="1"/>
</dbReference>
<keyword evidence="4" id="KW-1185">Reference proteome</keyword>
<sequence>MLSCLAVPDWMRILLQYAVVDAMHDASARFDAPRCSEGTRGAVQGDIMTWLELPINDLTLEQLRLLLWVTGAAGTGKSAILQTIAEKTDELNLLAASFFFSYKDPARNNAGRFIPTLAYQIAVKIPAVQEHVAKAIADDPSIFEKSLDKQMEVLIIEPISRLLQNDPSAPAQWPKLIIVDGLDECRSLPPDILAKRNDIGASSTDHGGQQQLDVLTLLHKSLVSRRLPFRVALASRPAMPMREFFSSGPGYVSTRQIVLNDAYNPGADIRLFLRSSFERIRAKHEVEMGWPRQEDIETLANNASGQFTYADTIVKFIDGPSFEPAQNLEFILKIAKKSAASLGSSSLTNPYSPLDDMYTAILNRCPVPKESIMVIHIILCTTFSTSTTWSYLPTAREINAFMQYRASDVSKVFGMLHSLMSIPPYDDTSNRYVFHHKSLEDFLYSPSRCGPDLYISSEAMLERISIQLLRLSGKGFNIRTSSNPKMQPCAPTCPYVVHADDCQTMPILSAFRDAQSSALFSTNHTHRRILNNGYRPTLLQAELDSMDAQAWSRERVTRTQSAQLEFMYDFVHNTAFGCRRFCCNNTCSRWRKAILRECIEKNWKVEPFFYRISKSPSFHPPITDGPWEHVRARLIPPTGSKQHRDS</sequence>
<gene>
    <name evidence="3" type="ORF">FA15DRAFT_709221</name>
</gene>
<dbReference type="Proteomes" id="UP000307440">
    <property type="component" value="Unassembled WGS sequence"/>
</dbReference>
<dbReference type="PANTHER" id="PTHR10039">
    <property type="entry name" value="AMELOGENIN"/>
    <property type="match status" value="1"/>
</dbReference>
<evidence type="ECO:0000313" key="3">
    <source>
        <dbReference type="EMBL" id="TFK19199.1"/>
    </source>
</evidence>
<accession>A0A5C3KG96</accession>
<keyword evidence="1" id="KW-0677">Repeat</keyword>
<evidence type="ECO:0000313" key="4">
    <source>
        <dbReference type="Proteomes" id="UP000307440"/>
    </source>
</evidence>
<feature type="domain" description="Nephrocystin 3-like N-terminal" evidence="2">
    <location>
        <begin position="66"/>
        <end position="187"/>
    </location>
</feature>
<reference evidence="3 4" key="1">
    <citation type="journal article" date="2019" name="Nat. Ecol. Evol.">
        <title>Megaphylogeny resolves global patterns of mushroom evolution.</title>
        <authorList>
            <person name="Varga T."/>
            <person name="Krizsan K."/>
            <person name="Foldi C."/>
            <person name="Dima B."/>
            <person name="Sanchez-Garcia M."/>
            <person name="Sanchez-Ramirez S."/>
            <person name="Szollosi G.J."/>
            <person name="Szarkandi J.G."/>
            <person name="Papp V."/>
            <person name="Albert L."/>
            <person name="Andreopoulos W."/>
            <person name="Angelini C."/>
            <person name="Antonin V."/>
            <person name="Barry K.W."/>
            <person name="Bougher N.L."/>
            <person name="Buchanan P."/>
            <person name="Buyck B."/>
            <person name="Bense V."/>
            <person name="Catcheside P."/>
            <person name="Chovatia M."/>
            <person name="Cooper J."/>
            <person name="Damon W."/>
            <person name="Desjardin D."/>
            <person name="Finy P."/>
            <person name="Geml J."/>
            <person name="Haridas S."/>
            <person name="Hughes K."/>
            <person name="Justo A."/>
            <person name="Karasinski D."/>
            <person name="Kautmanova I."/>
            <person name="Kiss B."/>
            <person name="Kocsube S."/>
            <person name="Kotiranta H."/>
            <person name="LaButti K.M."/>
            <person name="Lechner B.E."/>
            <person name="Liimatainen K."/>
            <person name="Lipzen A."/>
            <person name="Lukacs Z."/>
            <person name="Mihaltcheva S."/>
            <person name="Morgado L.N."/>
            <person name="Niskanen T."/>
            <person name="Noordeloos M.E."/>
            <person name="Ohm R.A."/>
            <person name="Ortiz-Santana B."/>
            <person name="Ovrebo C."/>
            <person name="Racz N."/>
            <person name="Riley R."/>
            <person name="Savchenko A."/>
            <person name="Shiryaev A."/>
            <person name="Soop K."/>
            <person name="Spirin V."/>
            <person name="Szebenyi C."/>
            <person name="Tomsovsky M."/>
            <person name="Tulloss R.E."/>
            <person name="Uehling J."/>
            <person name="Grigoriev I.V."/>
            <person name="Vagvolgyi C."/>
            <person name="Papp T."/>
            <person name="Martin F.M."/>
            <person name="Miettinen O."/>
            <person name="Hibbett D.S."/>
            <person name="Nagy L.G."/>
        </authorList>
    </citation>
    <scope>NUCLEOTIDE SEQUENCE [LARGE SCALE GENOMIC DNA]</scope>
    <source>
        <strain evidence="3 4">CBS 121175</strain>
    </source>
</reference>
<evidence type="ECO:0000259" key="2">
    <source>
        <dbReference type="Pfam" id="PF24883"/>
    </source>
</evidence>
<dbReference type="OrthoDB" id="4576410at2759"/>
<proteinExistence type="predicted"/>
<dbReference type="AlphaFoldDB" id="A0A5C3KG96"/>
<dbReference type="InterPro" id="IPR056884">
    <property type="entry name" value="NPHP3-like_N"/>
</dbReference>
<evidence type="ECO:0000256" key="1">
    <source>
        <dbReference type="ARBA" id="ARBA00022737"/>
    </source>
</evidence>
<dbReference type="EMBL" id="ML210355">
    <property type="protein sequence ID" value="TFK19199.1"/>
    <property type="molecule type" value="Genomic_DNA"/>
</dbReference>
<name>A0A5C3KG96_COPMA</name>
<organism evidence="3 4">
    <name type="scientific">Coprinopsis marcescibilis</name>
    <name type="common">Agaric fungus</name>
    <name type="synonym">Psathyrella marcescibilis</name>
    <dbReference type="NCBI Taxonomy" id="230819"/>
    <lineage>
        <taxon>Eukaryota</taxon>
        <taxon>Fungi</taxon>
        <taxon>Dikarya</taxon>
        <taxon>Basidiomycota</taxon>
        <taxon>Agaricomycotina</taxon>
        <taxon>Agaricomycetes</taxon>
        <taxon>Agaricomycetidae</taxon>
        <taxon>Agaricales</taxon>
        <taxon>Agaricineae</taxon>
        <taxon>Psathyrellaceae</taxon>
        <taxon>Coprinopsis</taxon>
    </lineage>
</organism>
<protein>
    <recommendedName>
        <fullName evidence="2">Nephrocystin 3-like N-terminal domain-containing protein</fullName>
    </recommendedName>
</protein>
<dbReference type="PANTHER" id="PTHR10039:SF17">
    <property type="entry name" value="FUNGAL STAND N-TERMINAL GOODBYE DOMAIN-CONTAINING PROTEIN-RELATED"/>
    <property type="match status" value="1"/>
</dbReference>